<evidence type="ECO:0000256" key="3">
    <source>
        <dbReference type="ARBA" id="ARBA00022946"/>
    </source>
</evidence>
<gene>
    <name evidence="6" type="primary">LOC103705359</name>
</gene>
<evidence type="ECO:0000256" key="1">
    <source>
        <dbReference type="ARBA" id="ARBA00007692"/>
    </source>
</evidence>
<dbReference type="OrthoDB" id="637682at2759"/>
<keyword evidence="5" id="KW-1185">Reference proteome</keyword>
<feature type="region of interest" description="Disordered" evidence="4">
    <location>
        <begin position="1"/>
        <end position="30"/>
    </location>
</feature>
<keyword evidence="2" id="KW-0804">Transcription</keyword>
<sequence>MLGPSHHHPATFLHGSLRPKPNNPNLSPSFPSFSLPSPSLLSRKPLLSSSFLAFDSSNQSIDPSLEEFESQIDSSHLPRRQNARSTSLLLRHFQSQPEQTKYDPVLDDEEQEEELQRKRIVDEVSLTTRRVPRFPGSIDFPKAEQIEPPPDFRRLVGTDDRVLKRALEVRRGVAAEILKDALQAGRLSIRYSANLVSKMLDFVDRVVIEAAAMKGVAEFSHLSFNARAKSYIQCSGVVPLVKWLKHNSMTYPQIGKVICMCSGDLSPVRRLCEWLKSIHVKGKYLGVVLVKAGPIFNRSLDMLDEIANYLERNEVRRDWLGFVVTRCPQVLALSMEELKCRVKFYLDMGMSENDFGTMVFDYPRVLGFYSLEDMNSKVQYLKEFGLSTEDVGRLLAFKPQLMGCSIEERWKPLVKYLYYLGVRRDGMRRMLMIKPMIFCVDLETTIAPKVRFLQDIGIKSEAIGGVLVKFPPILTYSLYKKIRPVVIFLMTKAGVTQKDIGKVIALDPQLVGCHIIQKLDINVKYFLSLGIRLQSLGVMIADFPMLLRYNLDVLRPKYKYLRRIMVRPLQDLIEFPRFFSYSLDGRIVPRHKILVEHRINFKLRYMLAGSDEEFNRRVQAAIEKRKRFESAGTYAELPDSDSTDVAPVAS</sequence>
<dbReference type="KEGG" id="pda:103705359"/>
<feature type="compositionally biased region" description="Low complexity" evidence="4">
    <location>
        <begin position="16"/>
        <end position="30"/>
    </location>
</feature>
<protein>
    <submittedName>
        <fullName evidence="6">Transcription termination factor MTERF2, chloroplastic</fullName>
    </submittedName>
</protein>
<dbReference type="InterPro" id="IPR038538">
    <property type="entry name" value="MTERF_sf"/>
</dbReference>
<evidence type="ECO:0000256" key="4">
    <source>
        <dbReference type="SAM" id="MobiDB-lite"/>
    </source>
</evidence>
<dbReference type="GO" id="GO:0003676">
    <property type="term" value="F:nucleic acid binding"/>
    <property type="evidence" value="ECO:0007669"/>
    <property type="project" value="InterPro"/>
</dbReference>
<organism evidence="5 6">
    <name type="scientific">Phoenix dactylifera</name>
    <name type="common">Date palm</name>
    <dbReference type="NCBI Taxonomy" id="42345"/>
    <lineage>
        <taxon>Eukaryota</taxon>
        <taxon>Viridiplantae</taxon>
        <taxon>Streptophyta</taxon>
        <taxon>Embryophyta</taxon>
        <taxon>Tracheophyta</taxon>
        <taxon>Spermatophyta</taxon>
        <taxon>Magnoliopsida</taxon>
        <taxon>Liliopsida</taxon>
        <taxon>Arecaceae</taxon>
        <taxon>Coryphoideae</taxon>
        <taxon>Phoeniceae</taxon>
        <taxon>Phoenix</taxon>
    </lineage>
</organism>
<dbReference type="RefSeq" id="XP_008787249.2">
    <property type="nucleotide sequence ID" value="XM_008789027.3"/>
</dbReference>
<reference evidence="6" key="1">
    <citation type="submission" date="2025-08" db="UniProtKB">
        <authorList>
            <consortium name="RefSeq"/>
        </authorList>
    </citation>
    <scope>IDENTIFICATION</scope>
    <source>
        <tissue evidence="6">Young leaves</tissue>
    </source>
</reference>
<accession>A0A8B7BX97</accession>
<keyword evidence="2" id="KW-0806">Transcription termination</keyword>
<dbReference type="GeneID" id="103705359"/>
<dbReference type="Gene3D" id="1.25.70.10">
    <property type="entry name" value="Transcription termination factor 3, mitochondrial"/>
    <property type="match status" value="1"/>
</dbReference>
<keyword evidence="2" id="KW-0805">Transcription regulation</keyword>
<dbReference type="FunFam" id="1.25.70.10:FF:000009">
    <property type="entry name" value="BnaA09g42960D protein"/>
    <property type="match status" value="1"/>
</dbReference>
<dbReference type="Pfam" id="PF02536">
    <property type="entry name" value="mTERF"/>
    <property type="match status" value="1"/>
</dbReference>
<dbReference type="GO" id="GO:0006353">
    <property type="term" value="P:DNA-templated transcription termination"/>
    <property type="evidence" value="ECO:0007669"/>
    <property type="project" value="UniProtKB-KW"/>
</dbReference>
<comment type="similarity">
    <text evidence="1">Belongs to the mTERF family.</text>
</comment>
<dbReference type="Proteomes" id="UP000228380">
    <property type="component" value="Unplaced"/>
</dbReference>
<dbReference type="InterPro" id="IPR003690">
    <property type="entry name" value="MTERF"/>
</dbReference>
<keyword evidence="3" id="KW-0809">Transit peptide</keyword>
<evidence type="ECO:0000313" key="5">
    <source>
        <dbReference type="Proteomes" id="UP000228380"/>
    </source>
</evidence>
<evidence type="ECO:0000313" key="6">
    <source>
        <dbReference type="RefSeq" id="XP_008787249.2"/>
    </source>
</evidence>
<proteinExistence type="inferred from homology"/>
<dbReference type="SMART" id="SM00733">
    <property type="entry name" value="Mterf"/>
    <property type="match status" value="8"/>
</dbReference>
<dbReference type="AlphaFoldDB" id="A0A8B7BX97"/>
<dbReference type="PANTHER" id="PTHR13068">
    <property type="entry name" value="CGI-12 PROTEIN-RELATED"/>
    <property type="match status" value="1"/>
</dbReference>
<name>A0A8B7BX97_PHODC</name>
<dbReference type="PANTHER" id="PTHR13068:SF98">
    <property type="entry name" value="TRANSCRIPTION TERMINATION FACTOR MTERF2, CHLOROPLASTIC"/>
    <property type="match status" value="1"/>
</dbReference>
<evidence type="ECO:0000256" key="2">
    <source>
        <dbReference type="ARBA" id="ARBA00022472"/>
    </source>
</evidence>